<feature type="signal peptide" evidence="1">
    <location>
        <begin position="1"/>
        <end position="29"/>
    </location>
</feature>
<organism evidence="2 3">
    <name type="scientific">Acinetobacter chinensis</name>
    <dbReference type="NCBI Taxonomy" id="2004650"/>
    <lineage>
        <taxon>Bacteria</taxon>
        <taxon>Pseudomonadati</taxon>
        <taxon>Pseudomonadota</taxon>
        <taxon>Gammaproteobacteria</taxon>
        <taxon>Moraxellales</taxon>
        <taxon>Moraxellaceae</taxon>
        <taxon>Acinetobacter</taxon>
    </lineage>
</organism>
<dbReference type="Proteomes" id="UP001278188">
    <property type="component" value="Unassembled WGS sequence"/>
</dbReference>
<feature type="chain" id="PRO_5046432960" description="DUF11 domain-containing protein" evidence="1">
    <location>
        <begin position="30"/>
        <end position="883"/>
    </location>
</feature>
<dbReference type="PROSITE" id="PS00018">
    <property type="entry name" value="EF_HAND_1"/>
    <property type="match status" value="1"/>
</dbReference>
<evidence type="ECO:0000313" key="2">
    <source>
        <dbReference type="EMBL" id="MDV2467717.1"/>
    </source>
</evidence>
<sequence>MFTEKMITRSLRWAMSGLLGATVSTFALADTAAVISNMATGEYKEEGSTVVQTSRSNLVRTTIIPTYSFTLTSDNTIDATLNQTVYFNHVLTNTANAEDTFTLGAVTNNGAVALSQIVVYLDKDRNGVPDSDQPVTQYSLNAGEAVALIVKAVVGATGAVGAGGSLKITATSAQSGVAAQSNTDTVTITDKAVLSIRKSFNKDIVVKDDEAIVRLTYQNMGTESGEVNITDVLNLAELTYVPGSEVWNGLKLNPANNAGDDQVGINYYLDTDGKTVRAKITNVPANAQGYIEFKVKVVKGTPGQIPNFADMTFDHDKNTVTPGLTAKSNTAILEIKPVYGVVINADASTASNVNDIDSRGPLATGSTVLFNNWVWNTGNAADRFNLTMGTHNFPAGTVLEFFREDGITPLFDTNGDGVVDTGYIKEGEQLPVVVKATFPKDYIDTANTLFEVKPVAQSIADSSKTDDVTDRVTLFQNDLSRIVDLTNDDNTGLGNGNVSKGTTAAWKNLSGDNGKTVTFPLQVSHVGGLATSYQFSADDDGVFSTLKLPAGVSGVRYYETTDNCVTPPVKEISSTRVLKNGETQTYCAVVSLDATAATGTVDIYFRVTSSELPAPNAQNAYDTIHNSISITSKNSQGGITLDPDLRGQIAPGGTITYTHILKPWGEQVLKATDTLTVTNDQQGFITTLYFDKNDNGTLDAEDVLMTDLSAVPSATLTDKKPVRIFAKVENSSLGTVGITNTSVISLSDGSTVLDTATDITTIATSPVRLSKLQAKDDDCNGAEEGSFTTGVLPITKNADGSGQCVIYKLTVTNMGASDIGRFTFYDATPEAMVMSKAPVCADCDAASITAPAVGQSGEIKGSVPAVKSGASHTLEFGVKYVGN</sequence>
<comment type="caution">
    <text evidence="2">The sequence shown here is derived from an EMBL/GenBank/DDBJ whole genome shotgun (WGS) entry which is preliminary data.</text>
</comment>
<evidence type="ECO:0008006" key="4">
    <source>
        <dbReference type="Google" id="ProtNLM"/>
    </source>
</evidence>
<dbReference type="InterPro" id="IPR018247">
    <property type="entry name" value="EF_Hand_1_Ca_BS"/>
</dbReference>
<proteinExistence type="predicted"/>
<evidence type="ECO:0000256" key="1">
    <source>
        <dbReference type="SAM" id="SignalP"/>
    </source>
</evidence>
<gene>
    <name evidence="2" type="ORF">QR674_01795</name>
</gene>
<keyword evidence="3" id="KW-1185">Reference proteome</keyword>
<dbReference type="RefSeq" id="WP_317081436.1">
    <property type="nucleotide sequence ID" value="NZ_JASVDY010000001.1"/>
</dbReference>
<dbReference type="EMBL" id="JASVDY010000001">
    <property type="protein sequence ID" value="MDV2467717.1"/>
    <property type="molecule type" value="Genomic_DNA"/>
</dbReference>
<keyword evidence="1" id="KW-0732">Signal</keyword>
<reference evidence="2 3" key="1">
    <citation type="submission" date="2023-06" db="EMBL/GenBank/DDBJ databases">
        <title>Genomic Analysis of Acinetobacter Strains Recovered from South Australian Aquatic Samples provides Insights into the Circulation of Antibiotic Resistance determinants in the Environment.</title>
        <authorList>
            <person name="Tobin L."/>
            <person name="Jarocki V.M."/>
            <person name="Kenyon J."/>
            <person name="Drigo B."/>
            <person name="Donner E."/>
            <person name="Djordjevic S.P."/>
            <person name="Hamidian M."/>
        </authorList>
    </citation>
    <scope>NUCLEOTIDE SEQUENCE [LARGE SCALE GENOMIC DNA]</scope>
    <source>
        <strain evidence="2 3">SAAc652</strain>
    </source>
</reference>
<evidence type="ECO:0000313" key="3">
    <source>
        <dbReference type="Proteomes" id="UP001278188"/>
    </source>
</evidence>
<protein>
    <recommendedName>
        <fullName evidence="4">DUF11 domain-containing protein</fullName>
    </recommendedName>
</protein>
<name>A0ABU3WBE5_9GAMM</name>
<accession>A0ABU3WBE5</accession>